<dbReference type="NCBIfam" id="NF033532">
    <property type="entry name" value="lone7para_assoc"/>
    <property type="match status" value="1"/>
</dbReference>
<organism evidence="3 4">
    <name type="scientific">Streptomyces sulfonofaciens</name>
    <dbReference type="NCBI Taxonomy" id="68272"/>
    <lineage>
        <taxon>Bacteria</taxon>
        <taxon>Bacillati</taxon>
        <taxon>Actinomycetota</taxon>
        <taxon>Actinomycetes</taxon>
        <taxon>Kitasatosporales</taxon>
        <taxon>Streptomycetaceae</taxon>
        <taxon>Streptomyces</taxon>
    </lineage>
</organism>
<gene>
    <name evidence="3" type="ORF">GCM10018793_35260</name>
</gene>
<dbReference type="RefSeq" id="WP_189933042.1">
    <property type="nucleotide sequence ID" value="NZ_BNCD01000009.1"/>
</dbReference>
<evidence type="ECO:0000313" key="4">
    <source>
        <dbReference type="Proteomes" id="UP000603708"/>
    </source>
</evidence>
<proteinExistence type="predicted"/>
<feature type="region of interest" description="Disordered" evidence="1">
    <location>
        <begin position="1"/>
        <end position="50"/>
    </location>
</feature>
<evidence type="ECO:0000256" key="1">
    <source>
        <dbReference type="SAM" id="MobiDB-lite"/>
    </source>
</evidence>
<dbReference type="AlphaFoldDB" id="A0A919G9H3"/>
<keyword evidence="4" id="KW-1185">Reference proteome</keyword>
<name>A0A919G9H3_9ACTN</name>
<evidence type="ECO:0000313" key="3">
    <source>
        <dbReference type="EMBL" id="GHH80331.1"/>
    </source>
</evidence>
<feature type="domain" description="SseB protein N-terminal" evidence="2">
    <location>
        <begin position="152"/>
        <end position="249"/>
    </location>
</feature>
<dbReference type="Proteomes" id="UP000603708">
    <property type="component" value="Unassembled WGS sequence"/>
</dbReference>
<dbReference type="InterPro" id="IPR009839">
    <property type="entry name" value="SseB_N"/>
</dbReference>
<evidence type="ECO:0000259" key="2">
    <source>
        <dbReference type="Pfam" id="PF07179"/>
    </source>
</evidence>
<comment type="caution">
    <text evidence="3">The sequence shown here is derived from an EMBL/GenBank/DDBJ whole genome shotgun (WGS) entry which is preliminary data.</text>
</comment>
<accession>A0A919G9H3</accession>
<protein>
    <recommendedName>
        <fullName evidence="2">SseB protein N-terminal domain-containing protein</fullName>
    </recommendedName>
</protein>
<dbReference type="EMBL" id="BNCD01000009">
    <property type="protein sequence ID" value="GHH80331.1"/>
    <property type="molecule type" value="Genomic_DNA"/>
</dbReference>
<dbReference type="Pfam" id="PF07179">
    <property type="entry name" value="SseB"/>
    <property type="match status" value="1"/>
</dbReference>
<reference evidence="3" key="2">
    <citation type="submission" date="2020-09" db="EMBL/GenBank/DDBJ databases">
        <authorList>
            <person name="Sun Q."/>
            <person name="Ohkuma M."/>
        </authorList>
    </citation>
    <scope>NUCLEOTIDE SEQUENCE</scope>
    <source>
        <strain evidence="3">JCM 5069</strain>
    </source>
</reference>
<reference evidence="3" key="1">
    <citation type="journal article" date="2014" name="Int. J. Syst. Evol. Microbiol.">
        <title>Complete genome sequence of Corynebacterium casei LMG S-19264T (=DSM 44701T), isolated from a smear-ripened cheese.</title>
        <authorList>
            <consortium name="US DOE Joint Genome Institute (JGI-PGF)"/>
            <person name="Walter F."/>
            <person name="Albersmeier A."/>
            <person name="Kalinowski J."/>
            <person name="Ruckert C."/>
        </authorList>
    </citation>
    <scope>NUCLEOTIDE SEQUENCE</scope>
    <source>
        <strain evidence="3">JCM 5069</strain>
    </source>
</reference>
<dbReference type="InterPro" id="IPR047659">
    <property type="entry name" value="T7SS_assoc"/>
</dbReference>
<sequence>MNGQRTEAAPERDPRRPPRSPGPDGTGAGAGSRDAETGAAPGGAGAGAREDLGGWAARLRAVPVGPDAVRPVPDSAGLPEATDEVREAARLLPDHWLGVVDPMWDDTQDPPAWAIVGQWRSDADGEVVEWADNPDHRPSPAILGWEEPEDALDAAVQLAATGYGPAGEVARVLASAEVSVLVDASGAPVTASAPDGTAVVPVFSSHPHVRKMGALRHRVVTASELVAQIPEGHRLYLNPAGPVGFVVDHGALLEAIREAAA</sequence>